<dbReference type="InterPro" id="IPR035976">
    <property type="entry name" value="Sushi/SCR/CCP_sf"/>
</dbReference>
<dbReference type="PROSITE" id="PS50923">
    <property type="entry name" value="SUSHI"/>
    <property type="match status" value="1"/>
</dbReference>
<dbReference type="GO" id="GO:0005615">
    <property type="term" value="C:extracellular space"/>
    <property type="evidence" value="ECO:0007669"/>
    <property type="project" value="TreeGrafter"/>
</dbReference>
<dbReference type="Pfam" id="PF00147">
    <property type="entry name" value="Fibrinogen_C"/>
    <property type="match status" value="1"/>
</dbReference>
<dbReference type="Gene3D" id="2.10.70.10">
    <property type="entry name" value="Complement Module, domain 1"/>
    <property type="match status" value="1"/>
</dbReference>
<proteinExistence type="predicted"/>
<dbReference type="SUPFAM" id="SSF56496">
    <property type="entry name" value="Fibrinogen C-terminal domain-like"/>
    <property type="match status" value="1"/>
</dbReference>
<dbReference type="InterPro" id="IPR014716">
    <property type="entry name" value="Fibrinogen_a/b/g_C_1"/>
</dbReference>
<dbReference type="SMART" id="SM00032">
    <property type="entry name" value="CCP"/>
    <property type="match status" value="1"/>
</dbReference>
<feature type="domain" description="Sushi" evidence="3">
    <location>
        <begin position="11"/>
        <end position="75"/>
    </location>
</feature>
<comment type="caution">
    <text evidence="2">Lacks conserved residue(s) required for the propagation of feature annotation.</text>
</comment>
<evidence type="ECO:0000256" key="2">
    <source>
        <dbReference type="PROSITE-ProRule" id="PRU00302"/>
    </source>
</evidence>
<evidence type="ECO:0000259" key="3">
    <source>
        <dbReference type="PROSITE" id="PS50923"/>
    </source>
</evidence>
<evidence type="ECO:0000259" key="4">
    <source>
        <dbReference type="PROSITE" id="PS51406"/>
    </source>
</evidence>
<protein>
    <recommendedName>
        <fullName evidence="7">Fibrinogen C-terminal domain-containing protein</fullName>
    </recommendedName>
</protein>
<dbReference type="SMART" id="SM00186">
    <property type="entry name" value="FBG"/>
    <property type="match status" value="1"/>
</dbReference>
<feature type="domain" description="Fibrinogen C-terminal" evidence="4">
    <location>
        <begin position="44"/>
        <end position="135"/>
    </location>
</feature>
<reference evidence="5" key="1">
    <citation type="journal article" date="2019" name="bioRxiv">
        <title>The Genome of the Zebra Mussel, Dreissena polymorpha: A Resource for Invasive Species Research.</title>
        <authorList>
            <person name="McCartney M.A."/>
            <person name="Auch B."/>
            <person name="Kono T."/>
            <person name="Mallez S."/>
            <person name="Zhang Y."/>
            <person name="Obille A."/>
            <person name="Becker A."/>
            <person name="Abrahante J.E."/>
            <person name="Garbe J."/>
            <person name="Badalamenti J.P."/>
            <person name="Herman A."/>
            <person name="Mangelson H."/>
            <person name="Liachko I."/>
            <person name="Sullivan S."/>
            <person name="Sone E.D."/>
            <person name="Koren S."/>
            <person name="Silverstein K.A.T."/>
            <person name="Beckman K.B."/>
            <person name="Gohl D.M."/>
        </authorList>
    </citation>
    <scope>NUCLEOTIDE SEQUENCE</scope>
    <source>
        <strain evidence="5">Duluth1</strain>
        <tissue evidence="5">Whole animal</tissue>
    </source>
</reference>
<dbReference type="EMBL" id="JAIWYP010000010">
    <property type="protein sequence ID" value="KAH3751105.1"/>
    <property type="molecule type" value="Genomic_DNA"/>
</dbReference>
<dbReference type="PANTHER" id="PTHR19143">
    <property type="entry name" value="FIBRINOGEN/TENASCIN/ANGIOPOEITIN"/>
    <property type="match status" value="1"/>
</dbReference>
<evidence type="ECO:0000313" key="5">
    <source>
        <dbReference type="EMBL" id="KAH3751105.1"/>
    </source>
</evidence>
<evidence type="ECO:0008006" key="7">
    <source>
        <dbReference type="Google" id="ProtNLM"/>
    </source>
</evidence>
<dbReference type="InterPro" id="IPR050373">
    <property type="entry name" value="Fibrinogen_C-term_domain"/>
</dbReference>
<dbReference type="InterPro" id="IPR036056">
    <property type="entry name" value="Fibrinogen-like_C"/>
</dbReference>
<dbReference type="Pfam" id="PF00084">
    <property type="entry name" value="Sushi"/>
    <property type="match status" value="1"/>
</dbReference>
<keyword evidence="1" id="KW-1015">Disulfide bond</keyword>
<evidence type="ECO:0000313" key="6">
    <source>
        <dbReference type="Proteomes" id="UP000828390"/>
    </source>
</evidence>
<comment type="caution">
    <text evidence="5">The sequence shown here is derived from an EMBL/GenBank/DDBJ whole genome shotgun (WGS) entry which is preliminary data.</text>
</comment>
<name>A0A9D4I7H1_DREPO</name>
<gene>
    <name evidence="5" type="ORF">DPMN_185650</name>
</gene>
<sequence length="213" mass="23702">MQSRLPTCYPYDCGSAAPANGVATAPNGTTYQKQATVQCNPGYSLNGSSLIECNATGWNDSVSWTNQDIEVYCEMATGGGGWTVFQRRVNGSVDFYQNFFSYENGFGDVHGEHWLGLKYIYAMTFNVQTELRIDLMAASDARRMKCFQTSDCLRHLTTGCMWTGELRVKQVIEEVFHTTVDLDLSRMTEMTPKANVPVWIVVVGGIMTVHSLT</sequence>
<keyword evidence="6" id="KW-1185">Reference proteome</keyword>
<organism evidence="5 6">
    <name type="scientific">Dreissena polymorpha</name>
    <name type="common">Zebra mussel</name>
    <name type="synonym">Mytilus polymorpha</name>
    <dbReference type="NCBI Taxonomy" id="45954"/>
    <lineage>
        <taxon>Eukaryota</taxon>
        <taxon>Metazoa</taxon>
        <taxon>Spiralia</taxon>
        <taxon>Lophotrochozoa</taxon>
        <taxon>Mollusca</taxon>
        <taxon>Bivalvia</taxon>
        <taxon>Autobranchia</taxon>
        <taxon>Heteroconchia</taxon>
        <taxon>Euheterodonta</taxon>
        <taxon>Imparidentia</taxon>
        <taxon>Neoheterodontei</taxon>
        <taxon>Myida</taxon>
        <taxon>Dreissenoidea</taxon>
        <taxon>Dreissenidae</taxon>
        <taxon>Dreissena</taxon>
    </lineage>
</organism>
<dbReference type="Gene3D" id="3.90.215.10">
    <property type="entry name" value="Gamma Fibrinogen, chain A, domain 1"/>
    <property type="match status" value="1"/>
</dbReference>
<dbReference type="InterPro" id="IPR002181">
    <property type="entry name" value="Fibrinogen_a/b/g_C_dom"/>
</dbReference>
<reference evidence="5" key="2">
    <citation type="submission" date="2020-11" db="EMBL/GenBank/DDBJ databases">
        <authorList>
            <person name="McCartney M.A."/>
            <person name="Auch B."/>
            <person name="Kono T."/>
            <person name="Mallez S."/>
            <person name="Becker A."/>
            <person name="Gohl D.M."/>
            <person name="Silverstein K.A.T."/>
            <person name="Koren S."/>
            <person name="Bechman K.B."/>
            <person name="Herman A."/>
            <person name="Abrahante J.E."/>
            <person name="Garbe J."/>
        </authorList>
    </citation>
    <scope>NUCLEOTIDE SEQUENCE</scope>
    <source>
        <strain evidence="5">Duluth1</strain>
        <tissue evidence="5">Whole animal</tissue>
    </source>
</reference>
<dbReference type="InterPro" id="IPR000436">
    <property type="entry name" value="Sushi_SCR_CCP_dom"/>
</dbReference>
<evidence type="ECO:0000256" key="1">
    <source>
        <dbReference type="ARBA" id="ARBA00023157"/>
    </source>
</evidence>
<dbReference type="SUPFAM" id="SSF57535">
    <property type="entry name" value="Complement control module/SCR domain"/>
    <property type="match status" value="1"/>
</dbReference>
<dbReference type="AlphaFoldDB" id="A0A9D4I7H1"/>
<dbReference type="Proteomes" id="UP000828390">
    <property type="component" value="Unassembled WGS sequence"/>
</dbReference>
<accession>A0A9D4I7H1</accession>
<dbReference type="CDD" id="cd00033">
    <property type="entry name" value="CCP"/>
    <property type="match status" value="1"/>
</dbReference>
<dbReference type="PROSITE" id="PS51406">
    <property type="entry name" value="FIBRINOGEN_C_2"/>
    <property type="match status" value="1"/>
</dbReference>
<keyword evidence="2" id="KW-0768">Sushi</keyword>